<dbReference type="InterPro" id="IPR011990">
    <property type="entry name" value="TPR-like_helical_dom_sf"/>
</dbReference>
<dbReference type="EMBL" id="BAAAYU010000005">
    <property type="protein sequence ID" value="GAA3632528.1"/>
    <property type="molecule type" value="Genomic_DNA"/>
</dbReference>
<protein>
    <submittedName>
        <fullName evidence="3">BTAD domain-containing putative transcriptional regulator</fullName>
    </submittedName>
</protein>
<dbReference type="InterPro" id="IPR005158">
    <property type="entry name" value="BTAD"/>
</dbReference>
<accession>A0ABP7AHR5</accession>
<dbReference type="InterPro" id="IPR003593">
    <property type="entry name" value="AAA+_ATPase"/>
</dbReference>
<feature type="domain" description="Bacterial transcriptional activator" evidence="2">
    <location>
        <begin position="95"/>
        <end position="237"/>
    </location>
</feature>
<keyword evidence="4" id="KW-1185">Reference proteome</keyword>
<dbReference type="Pfam" id="PF03704">
    <property type="entry name" value="BTAD"/>
    <property type="match status" value="1"/>
</dbReference>
<dbReference type="SUPFAM" id="SSF46894">
    <property type="entry name" value="C-terminal effector domain of the bipartite response regulators"/>
    <property type="match status" value="1"/>
</dbReference>
<dbReference type="InterPro" id="IPR016032">
    <property type="entry name" value="Sig_transdc_resp-reg_C-effctor"/>
</dbReference>
<dbReference type="InterPro" id="IPR049945">
    <property type="entry name" value="AAA_22"/>
</dbReference>
<feature type="domain" description="AAA+ ATPase" evidence="1">
    <location>
        <begin position="282"/>
        <end position="392"/>
    </location>
</feature>
<dbReference type="Gene3D" id="1.10.10.10">
    <property type="entry name" value="Winged helix-like DNA-binding domain superfamily/Winged helix DNA-binding domain"/>
    <property type="match status" value="1"/>
</dbReference>
<evidence type="ECO:0000313" key="3">
    <source>
        <dbReference type="EMBL" id="GAA3632528.1"/>
    </source>
</evidence>
<dbReference type="PRINTS" id="PR00364">
    <property type="entry name" value="DISEASERSIST"/>
</dbReference>
<sequence>MDVQVDVFGTPQVRRDGRPLDIGGDVPRALVARLALAPGEAVPTDELIAAVWATPPDSVLSTLRSHVSRLRTAGLGTALAGTRNGYLLDVPRTAVDHARFEDAVAALDPSRPRDEQLSDLFELSSLAGSSLLDGLDAFPFVTPARAAVVEQRRRLEEDLAELALELGDHSLAVAVIAETVERHPLHERPVQLLATALARAARRSEAVDAIDAFAERMRDSDGMDPSPRLDALRASIVRLDPAVVEPTRGPAETVQRVGVAIALTRFVGRSAELRTLRAGRHRERLITIVGPAGVGKTRLAVELAREATTALDDEQYMIDLADVTDPEAVVPLIASVVRATELTVDAIARRLTRGRVLLILDNADHVLGAVAIAVDALLARTADLRFLVTSREPLRLPGEFEFVLRPLTDAQAEDAWRLFSDRALDARGGEPFAADEIDAARALCADLDGIPLALELAAARLDLLDIAQVREGIGARTTGGRHDSLRTAIAWTYELLDDDLRADLIAVARFAGPFTIEAASGVSAGPAADTSRRIAQLVGKSLVSVDHSASGRRRLRVLESTKEFVATHDTEADLTAWRARHRAWFADLAWRLAPSLRAFAAADTVAVLDGFRSDLDAALEQAIAAGDRDAAVRLVAGQAPYWYLRGLLRAGRERIDRALAVPGDVVEAEPIAWLELSNLAYQTGDAPAAFAAIARAHELGERAGDVDVAAVALARAGYGRSLFGDVAEGGRLLEAARRLAPEAEPWARSEVAMAYGQLLRGEKRLDEALEALTESHRIAASIGYVWMITSSIYVMAKTLVDARRPREAIGLAASGVAGARALEPAGALAVVHAIAGACAYVERHDVGARLLGAVDEIGIGYDYSTATAEGEDAARLRRAIAAGLAPGEFEREYRTGRRWGWDDVMTAIAHLPQTPATALIVD</sequence>
<reference evidence="4" key="1">
    <citation type="journal article" date="2019" name="Int. J. Syst. Evol. Microbiol.">
        <title>The Global Catalogue of Microorganisms (GCM) 10K type strain sequencing project: providing services to taxonomists for standard genome sequencing and annotation.</title>
        <authorList>
            <consortium name="The Broad Institute Genomics Platform"/>
            <consortium name="The Broad Institute Genome Sequencing Center for Infectious Disease"/>
            <person name="Wu L."/>
            <person name="Ma J."/>
        </authorList>
    </citation>
    <scope>NUCLEOTIDE SEQUENCE [LARGE SCALE GENOMIC DNA]</scope>
    <source>
        <strain evidence="4">JCM 16544</strain>
    </source>
</reference>
<dbReference type="SMART" id="SM01043">
    <property type="entry name" value="BTAD"/>
    <property type="match status" value="1"/>
</dbReference>
<evidence type="ECO:0000259" key="1">
    <source>
        <dbReference type="SMART" id="SM00382"/>
    </source>
</evidence>
<dbReference type="PANTHER" id="PTHR47691">
    <property type="entry name" value="REGULATOR-RELATED"/>
    <property type="match status" value="1"/>
</dbReference>
<gene>
    <name evidence="3" type="ORF">GCM10022200_14320</name>
</gene>
<dbReference type="Gene3D" id="3.40.50.300">
    <property type="entry name" value="P-loop containing nucleotide triphosphate hydrolases"/>
    <property type="match status" value="1"/>
</dbReference>
<name>A0ABP7AHR5_9MICO</name>
<dbReference type="InterPro" id="IPR036388">
    <property type="entry name" value="WH-like_DNA-bd_sf"/>
</dbReference>
<evidence type="ECO:0000313" key="4">
    <source>
        <dbReference type="Proteomes" id="UP001501697"/>
    </source>
</evidence>
<dbReference type="Gene3D" id="1.25.40.10">
    <property type="entry name" value="Tetratricopeptide repeat domain"/>
    <property type="match status" value="2"/>
</dbReference>
<dbReference type="SUPFAM" id="SSF48452">
    <property type="entry name" value="TPR-like"/>
    <property type="match status" value="2"/>
</dbReference>
<proteinExistence type="predicted"/>
<dbReference type="SMART" id="SM00382">
    <property type="entry name" value="AAA"/>
    <property type="match status" value="1"/>
</dbReference>
<comment type="caution">
    <text evidence="3">The sequence shown here is derived from an EMBL/GenBank/DDBJ whole genome shotgun (WGS) entry which is preliminary data.</text>
</comment>
<organism evidence="3 4">
    <name type="scientific">Microbacterium awajiense</name>
    <dbReference type="NCBI Taxonomy" id="415214"/>
    <lineage>
        <taxon>Bacteria</taxon>
        <taxon>Bacillati</taxon>
        <taxon>Actinomycetota</taxon>
        <taxon>Actinomycetes</taxon>
        <taxon>Micrococcales</taxon>
        <taxon>Microbacteriaceae</taxon>
        <taxon>Microbacterium</taxon>
    </lineage>
</organism>
<dbReference type="Pfam" id="PF13401">
    <property type="entry name" value="AAA_22"/>
    <property type="match status" value="1"/>
</dbReference>
<evidence type="ECO:0000259" key="2">
    <source>
        <dbReference type="SMART" id="SM01043"/>
    </source>
</evidence>
<dbReference type="InterPro" id="IPR027417">
    <property type="entry name" value="P-loop_NTPase"/>
</dbReference>
<dbReference type="PANTHER" id="PTHR47691:SF3">
    <property type="entry name" value="HTH-TYPE TRANSCRIPTIONAL REGULATOR RV0890C-RELATED"/>
    <property type="match status" value="1"/>
</dbReference>
<dbReference type="SUPFAM" id="SSF52540">
    <property type="entry name" value="P-loop containing nucleoside triphosphate hydrolases"/>
    <property type="match status" value="1"/>
</dbReference>
<dbReference type="Proteomes" id="UP001501697">
    <property type="component" value="Unassembled WGS sequence"/>
</dbReference>